<feature type="transmembrane region" description="Helical" evidence="7">
    <location>
        <begin position="78"/>
        <end position="102"/>
    </location>
</feature>
<evidence type="ECO:0000313" key="8">
    <source>
        <dbReference type="EMBL" id="MDP9821136.1"/>
    </source>
</evidence>
<evidence type="ECO:0000256" key="4">
    <source>
        <dbReference type="ARBA" id="ARBA00022989"/>
    </source>
</evidence>
<dbReference type="SUPFAM" id="SSF103473">
    <property type="entry name" value="MFS general substrate transporter"/>
    <property type="match status" value="1"/>
</dbReference>
<dbReference type="Gene3D" id="1.20.1250.20">
    <property type="entry name" value="MFS general substrate transporter like domains"/>
    <property type="match status" value="1"/>
</dbReference>
<dbReference type="InterPro" id="IPR011701">
    <property type="entry name" value="MFS"/>
</dbReference>
<dbReference type="PANTHER" id="PTHR23506:SF23">
    <property type="entry name" value="GH10249P"/>
    <property type="match status" value="1"/>
</dbReference>
<dbReference type="EMBL" id="JAUSQM010000001">
    <property type="protein sequence ID" value="MDP9821136.1"/>
    <property type="molecule type" value="Genomic_DNA"/>
</dbReference>
<organism evidence="8 9">
    <name type="scientific">Nocardioides massiliensis</name>
    <dbReference type="NCBI Taxonomy" id="1325935"/>
    <lineage>
        <taxon>Bacteria</taxon>
        <taxon>Bacillati</taxon>
        <taxon>Actinomycetota</taxon>
        <taxon>Actinomycetes</taxon>
        <taxon>Propionibacteriales</taxon>
        <taxon>Nocardioidaceae</taxon>
        <taxon>Nocardioides</taxon>
    </lineage>
</organism>
<comment type="subcellular location">
    <subcellularLocation>
        <location evidence="1">Membrane</location>
        <topology evidence="1">Multi-pass membrane protein</topology>
    </subcellularLocation>
</comment>
<protein>
    <submittedName>
        <fullName evidence="8">MFS family arabinose efflux permease</fullName>
    </submittedName>
</protein>
<feature type="transmembrane region" description="Helical" evidence="7">
    <location>
        <begin position="43"/>
        <end position="66"/>
    </location>
</feature>
<dbReference type="InterPro" id="IPR050930">
    <property type="entry name" value="MFS_Vesicular_Transporter"/>
</dbReference>
<keyword evidence="9" id="KW-1185">Reference proteome</keyword>
<gene>
    <name evidence="8" type="ORF">J2S59_000945</name>
</gene>
<evidence type="ECO:0000256" key="6">
    <source>
        <dbReference type="SAM" id="MobiDB-lite"/>
    </source>
</evidence>
<evidence type="ECO:0000256" key="3">
    <source>
        <dbReference type="ARBA" id="ARBA00022692"/>
    </source>
</evidence>
<accession>A0ABT9NL36</accession>
<dbReference type="Proteomes" id="UP001240447">
    <property type="component" value="Unassembled WGS sequence"/>
</dbReference>
<name>A0ABT9NL36_9ACTN</name>
<dbReference type="RefSeq" id="WP_181642247.1">
    <property type="nucleotide sequence ID" value="NZ_CCXJ01000604.1"/>
</dbReference>
<evidence type="ECO:0000256" key="1">
    <source>
        <dbReference type="ARBA" id="ARBA00004141"/>
    </source>
</evidence>
<keyword evidence="4 7" id="KW-1133">Transmembrane helix</keyword>
<dbReference type="InterPro" id="IPR001958">
    <property type="entry name" value="Tet-R_TetA/multi-R_MdtG-like"/>
</dbReference>
<keyword evidence="5 7" id="KW-0472">Membrane</keyword>
<dbReference type="InterPro" id="IPR036259">
    <property type="entry name" value="MFS_trans_sf"/>
</dbReference>
<dbReference type="Pfam" id="PF07690">
    <property type="entry name" value="MFS_1"/>
    <property type="match status" value="1"/>
</dbReference>
<reference evidence="8 9" key="1">
    <citation type="submission" date="2023-07" db="EMBL/GenBank/DDBJ databases">
        <title>Sequencing the genomes of 1000 actinobacteria strains.</title>
        <authorList>
            <person name="Klenk H.-P."/>
        </authorList>
    </citation>
    <scope>NUCLEOTIDE SEQUENCE [LARGE SCALE GENOMIC DNA]</scope>
    <source>
        <strain evidence="8 9">GD13</strain>
    </source>
</reference>
<evidence type="ECO:0000256" key="2">
    <source>
        <dbReference type="ARBA" id="ARBA00022448"/>
    </source>
</evidence>
<feature type="compositionally biased region" description="Polar residues" evidence="6">
    <location>
        <begin position="376"/>
        <end position="386"/>
    </location>
</feature>
<sequence>MASASGATSSRDAIANVAAAVLFCFSLAVTSLAVPLLAVGVGYGLGEVGLLLAISAISQMVVRLFIGRLMRKIAERILIIAGAAMLSASCAVLALSADWYVFLASQLLQGAARALFWTGAHTHAARTASSPVRVLAAITLASGISYIAGPLLAGLLMRWSVEVALLVAAATAAFTTVPGFFLTRLAPFPPKVEEGSGQYIWRRPGVRDACWMAGSAGAWRGIISSYVPVVLDQARQSSTTIGVLVSIANAAFVGGGALAAWVTNPTRRSLLISAILGAGTGIALVYPAAGSVVLCAAALAMSGLAAGWLETLWPALANQSVQTSAAGDAIASAGTFRAAAMFAAPLGTAALLTVLPLGASLVTIGMLMAIPSSTVGSATRPISQSRTEGDIQGDR</sequence>
<feature type="transmembrane region" description="Helical" evidence="7">
    <location>
        <begin position="134"/>
        <end position="156"/>
    </location>
</feature>
<feature type="transmembrane region" description="Helical" evidence="7">
    <location>
        <begin position="274"/>
        <end position="300"/>
    </location>
</feature>
<comment type="caution">
    <text evidence="8">The sequence shown here is derived from an EMBL/GenBank/DDBJ whole genome shotgun (WGS) entry which is preliminary data.</text>
</comment>
<keyword evidence="3 7" id="KW-0812">Transmembrane</keyword>
<feature type="region of interest" description="Disordered" evidence="6">
    <location>
        <begin position="376"/>
        <end position="395"/>
    </location>
</feature>
<keyword evidence="2" id="KW-0813">Transport</keyword>
<feature type="transmembrane region" description="Helical" evidence="7">
    <location>
        <begin position="163"/>
        <end position="182"/>
    </location>
</feature>
<feature type="transmembrane region" description="Helical" evidence="7">
    <location>
        <begin position="241"/>
        <end position="262"/>
    </location>
</feature>
<dbReference type="PANTHER" id="PTHR23506">
    <property type="entry name" value="GH10249P"/>
    <property type="match status" value="1"/>
</dbReference>
<dbReference type="PRINTS" id="PR01035">
    <property type="entry name" value="TCRTETA"/>
</dbReference>
<evidence type="ECO:0000313" key="9">
    <source>
        <dbReference type="Proteomes" id="UP001240447"/>
    </source>
</evidence>
<feature type="transmembrane region" description="Helical" evidence="7">
    <location>
        <begin position="349"/>
        <end position="370"/>
    </location>
</feature>
<proteinExistence type="predicted"/>
<evidence type="ECO:0000256" key="7">
    <source>
        <dbReference type="SAM" id="Phobius"/>
    </source>
</evidence>
<evidence type="ECO:0000256" key="5">
    <source>
        <dbReference type="ARBA" id="ARBA00023136"/>
    </source>
</evidence>